<keyword evidence="3" id="KW-1185">Reference proteome</keyword>
<reference evidence="2" key="1">
    <citation type="submission" date="2021-02" db="EMBL/GenBank/DDBJ databases">
        <authorList>
            <person name="Nowell W R."/>
        </authorList>
    </citation>
    <scope>NUCLEOTIDE SEQUENCE</scope>
</reference>
<accession>A0A816HQH9</accession>
<name>A0A816HQH9_ADIRI</name>
<sequence>MANYHFYQRNSDKVRERSTENRPRKSMYQCMFDYRNILTLNEALTALDNMTLPYLEQSFGYHTNAGQQLTVSRSARA</sequence>
<proteinExistence type="predicted"/>
<gene>
    <name evidence="2" type="ORF">XAT740_LOCUS63325</name>
</gene>
<dbReference type="EMBL" id="CAJNOR010019312">
    <property type="protein sequence ID" value="CAF1689485.1"/>
    <property type="molecule type" value="Genomic_DNA"/>
</dbReference>
<dbReference type="Proteomes" id="UP000663828">
    <property type="component" value="Unassembled WGS sequence"/>
</dbReference>
<evidence type="ECO:0000313" key="2">
    <source>
        <dbReference type="EMBL" id="CAF1689485.1"/>
    </source>
</evidence>
<organism evidence="2 3">
    <name type="scientific">Adineta ricciae</name>
    <name type="common">Rotifer</name>
    <dbReference type="NCBI Taxonomy" id="249248"/>
    <lineage>
        <taxon>Eukaryota</taxon>
        <taxon>Metazoa</taxon>
        <taxon>Spiralia</taxon>
        <taxon>Gnathifera</taxon>
        <taxon>Rotifera</taxon>
        <taxon>Eurotatoria</taxon>
        <taxon>Bdelloidea</taxon>
        <taxon>Adinetida</taxon>
        <taxon>Adinetidae</taxon>
        <taxon>Adineta</taxon>
    </lineage>
</organism>
<protein>
    <submittedName>
        <fullName evidence="2">Uncharacterized protein</fullName>
    </submittedName>
</protein>
<evidence type="ECO:0000256" key="1">
    <source>
        <dbReference type="SAM" id="MobiDB-lite"/>
    </source>
</evidence>
<feature type="compositionally biased region" description="Basic and acidic residues" evidence="1">
    <location>
        <begin position="10"/>
        <end position="22"/>
    </location>
</feature>
<feature type="region of interest" description="Disordered" evidence="1">
    <location>
        <begin position="1"/>
        <end position="22"/>
    </location>
</feature>
<evidence type="ECO:0000313" key="3">
    <source>
        <dbReference type="Proteomes" id="UP000663828"/>
    </source>
</evidence>
<dbReference type="AlphaFoldDB" id="A0A816HQH9"/>
<comment type="caution">
    <text evidence="2">The sequence shown here is derived from an EMBL/GenBank/DDBJ whole genome shotgun (WGS) entry which is preliminary data.</text>
</comment>